<evidence type="ECO:0000313" key="1">
    <source>
        <dbReference type="EMBL" id="OEJ89470.1"/>
    </source>
</evidence>
<keyword evidence="2" id="KW-1185">Reference proteome</keyword>
<protein>
    <recommendedName>
        <fullName evidence="3">ATP synthase assembly factor FMC1, mitochondrial</fullName>
    </recommendedName>
</protein>
<dbReference type="Pfam" id="PF13233">
    <property type="entry name" value="Complex1_LYR_2"/>
    <property type="match status" value="1"/>
</dbReference>
<proteinExistence type="predicted"/>
<sequence length="160" mass="18851">MNNYTRYYKKLIKATINHNKESKKKQLKQVIYKDLVKSLYKDKSKMTSAGFKLPSMDEIKVDEKDRRLFVIEDTTMFKKLYKDFISAPVNSNNTVSSDEIIQNISDFLKNQVEYQTLLERYNPGIKLEKQFGSNDYNKKIVERTAAKVGYKVPEFKPKEL</sequence>
<dbReference type="GO" id="GO:0005759">
    <property type="term" value="C:mitochondrial matrix"/>
    <property type="evidence" value="ECO:0007669"/>
    <property type="project" value="TreeGrafter"/>
</dbReference>
<dbReference type="AlphaFoldDB" id="A0A1E5RRE4"/>
<dbReference type="STRING" id="29833.A0A1E5RRE4"/>
<name>A0A1E5RRE4_HANUV</name>
<organism evidence="1 2">
    <name type="scientific">Hanseniaspora uvarum</name>
    <name type="common">Yeast</name>
    <name type="synonym">Kloeckera apiculata</name>
    <dbReference type="NCBI Taxonomy" id="29833"/>
    <lineage>
        <taxon>Eukaryota</taxon>
        <taxon>Fungi</taxon>
        <taxon>Dikarya</taxon>
        <taxon>Ascomycota</taxon>
        <taxon>Saccharomycotina</taxon>
        <taxon>Saccharomycetes</taxon>
        <taxon>Saccharomycodales</taxon>
        <taxon>Saccharomycodaceae</taxon>
        <taxon>Hanseniaspora</taxon>
    </lineage>
</organism>
<comment type="caution">
    <text evidence="1">The sequence shown here is derived from an EMBL/GenBank/DDBJ whole genome shotgun (WGS) entry which is preliminary data.</text>
</comment>
<dbReference type="InterPro" id="IPR039196">
    <property type="entry name" value="Fmc1"/>
</dbReference>
<accession>A0A1E5RRE4</accession>
<evidence type="ECO:0008006" key="3">
    <source>
        <dbReference type="Google" id="ProtNLM"/>
    </source>
</evidence>
<dbReference type="EMBL" id="LPNN01000004">
    <property type="protein sequence ID" value="OEJ89470.1"/>
    <property type="molecule type" value="Genomic_DNA"/>
</dbReference>
<dbReference type="OrthoDB" id="15893at2759"/>
<evidence type="ECO:0000313" key="2">
    <source>
        <dbReference type="Proteomes" id="UP000095358"/>
    </source>
</evidence>
<dbReference type="GO" id="GO:0033615">
    <property type="term" value="P:mitochondrial proton-transporting ATP synthase complex assembly"/>
    <property type="evidence" value="ECO:0007669"/>
    <property type="project" value="InterPro"/>
</dbReference>
<gene>
    <name evidence="1" type="ORF">AWRI3580_g1837</name>
</gene>
<dbReference type="Proteomes" id="UP000095358">
    <property type="component" value="Unassembled WGS sequence"/>
</dbReference>
<dbReference type="VEuPathDB" id="FungiDB:AWRI3580_g1837"/>
<dbReference type="PANTHER" id="PTHR28015">
    <property type="entry name" value="ATP SYNTHASE ASSEMBLY FACTOR FMC1, MITOCHONDRIAL"/>
    <property type="match status" value="1"/>
</dbReference>
<dbReference type="PANTHER" id="PTHR28015:SF1">
    <property type="entry name" value="ATP SYNTHASE ASSEMBLY FACTOR FMC1, MITOCHONDRIAL"/>
    <property type="match status" value="1"/>
</dbReference>
<reference evidence="2" key="1">
    <citation type="journal article" date="2016" name="Genome Announc.">
        <title>Genome sequences of three species of Hanseniaspora isolated from spontaneous wine fermentations.</title>
        <authorList>
            <person name="Sternes P.R."/>
            <person name="Lee D."/>
            <person name="Kutyna D.R."/>
            <person name="Borneman A.R."/>
        </authorList>
    </citation>
    <scope>NUCLEOTIDE SEQUENCE [LARGE SCALE GENOMIC DNA]</scope>
    <source>
        <strain evidence="2">AWRI3580</strain>
    </source>
</reference>